<keyword evidence="3" id="KW-1185">Reference proteome</keyword>
<feature type="compositionally biased region" description="Low complexity" evidence="1">
    <location>
        <begin position="39"/>
        <end position="50"/>
    </location>
</feature>
<sequence>MEERRPWPEIERCFPGRTESALRQRVSTLRKQERGMRTAEPAGIPAASASPGGLISQLSKLVGALDTDLDVVGDRHRERLALDYQQNPAKVSQRHCGSKDETRAIHAINTLNLVTASEL</sequence>
<comment type="caution">
    <text evidence="2">The sequence shown here is derived from an EMBL/GenBank/DDBJ whole genome shotgun (WGS) entry which is preliminary data.</text>
</comment>
<dbReference type="EMBL" id="LGTZ01000889">
    <property type="protein sequence ID" value="OJD23059.1"/>
    <property type="molecule type" value="Genomic_DNA"/>
</dbReference>
<proteinExistence type="predicted"/>
<dbReference type="Proteomes" id="UP000242791">
    <property type="component" value="Unassembled WGS sequence"/>
</dbReference>
<feature type="region of interest" description="Disordered" evidence="1">
    <location>
        <begin position="29"/>
        <end position="50"/>
    </location>
</feature>
<protein>
    <submittedName>
        <fullName evidence="2">Uncharacterized protein</fullName>
    </submittedName>
</protein>
<gene>
    <name evidence="2" type="ORF">ACJ73_05594</name>
</gene>
<evidence type="ECO:0000256" key="1">
    <source>
        <dbReference type="SAM" id="MobiDB-lite"/>
    </source>
</evidence>
<organism evidence="2 3">
    <name type="scientific">Blastomyces percursus</name>
    <dbReference type="NCBI Taxonomy" id="1658174"/>
    <lineage>
        <taxon>Eukaryota</taxon>
        <taxon>Fungi</taxon>
        <taxon>Dikarya</taxon>
        <taxon>Ascomycota</taxon>
        <taxon>Pezizomycotina</taxon>
        <taxon>Eurotiomycetes</taxon>
        <taxon>Eurotiomycetidae</taxon>
        <taxon>Onygenales</taxon>
        <taxon>Ajellomycetaceae</taxon>
        <taxon>Blastomyces</taxon>
    </lineage>
</organism>
<dbReference type="VEuPathDB" id="FungiDB:ACJ73_05594"/>
<reference evidence="2 3" key="1">
    <citation type="submission" date="2015-08" db="EMBL/GenBank/DDBJ databases">
        <title>Emmonsia species relationships and genome sequence.</title>
        <authorList>
            <person name="Cuomo C.A."/>
            <person name="Schwartz I.S."/>
            <person name="Kenyon C."/>
            <person name="De Hoog G.S."/>
            <person name="Govender N.P."/>
            <person name="Botha A."/>
            <person name="Moreno L."/>
            <person name="De Vries M."/>
            <person name="Munoz J.F."/>
            <person name="Stielow J.B."/>
        </authorList>
    </citation>
    <scope>NUCLEOTIDE SEQUENCE [LARGE SCALE GENOMIC DNA]</scope>
    <source>
        <strain evidence="2 3">EI222</strain>
    </source>
</reference>
<dbReference type="AlphaFoldDB" id="A0A1J9QS65"/>
<name>A0A1J9QS65_9EURO</name>
<accession>A0A1J9QS65</accession>
<evidence type="ECO:0000313" key="3">
    <source>
        <dbReference type="Proteomes" id="UP000242791"/>
    </source>
</evidence>
<evidence type="ECO:0000313" key="2">
    <source>
        <dbReference type="EMBL" id="OJD23059.1"/>
    </source>
</evidence>